<dbReference type="GeneID" id="7842158"/>
<reference evidence="12" key="1">
    <citation type="journal article" date="2006" name="PLoS Biol.">
        <title>Macronuclear genome sequence of the ciliate Tetrahymena thermophila, a model eukaryote.</title>
        <authorList>
            <person name="Eisen J.A."/>
            <person name="Coyne R.S."/>
            <person name="Wu M."/>
            <person name="Wu D."/>
            <person name="Thiagarajan M."/>
            <person name="Wortman J.R."/>
            <person name="Badger J.H."/>
            <person name="Ren Q."/>
            <person name="Amedeo P."/>
            <person name="Jones K.M."/>
            <person name="Tallon L.J."/>
            <person name="Delcher A.L."/>
            <person name="Salzberg S.L."/>
            <person name="Silva J.C."/>
            <person name="Haas B.J."/>
            <person name="Majoros W.H."/>
            <person name="Farzad M."/>
            <person name="Carlton J.M."/>
            <person name="Smith R.K. Jr."/>
            <person name="Garg J."/>
            <person name="Pearlman R.E."/>
            <person name="Karrer K.M."/>
            <person name="Sun L."/>
            <person name="Manning G."/>
            <person name="Elde N.C."/>
            <person name="Turkewitz A.P."/>
            <person name="Asai D.J."/>
            <person name="Wilkes D.E."/>
            <person name="Wang Y."/>
            <person name="Cai H."/>
            <person name="Collins K."/>
            <person name="Stewart B.A."/>
            <person name="Lee S.R."/>
            <person name="Wilamowska K."/>
            <person name="Weinberg Z."/>
            <person name="Ruzzo W.L."/>
            <person name="Wloga D."/>
            <person name="Gaertig J."/>
            <person name="Frankel J."/>
            <person name="Tsao C.-C."/>
            <person name="Gorovsky M.A."/>
            <person name="Keeling P.J."/>
            <person name="Waller R.F."/>
            <person name="Patron N.J."/>
            <person name="Cherry J.M."/>
            <person name="Stover N.A."/>
            <person name="Krieger C.J."/>
            <person name="del Toro C."/>
            <person name="Ryder H.F."/>
            <person name="Williamson S.C."/>
            <person name="Barbeau R.A."/>
            <person name="Hamilton E.P."/>
            <person name="Orias E."/>
        </authorList>
    </citation>
    <scope>NUCLEOTIDE SEQUENCE [LARGE SCALE GENOMIC DNA]</scope>
    <source>
        <strain evidence="12">SB210</strain>
    </source>
</reference>
<evidence type="ECO:0000256" key="2">
    <source>
        <dbReference type="ARBA" id="ARBA00022517"/>
    </source>
</evidence>
<evidence type="ECO:0000256" key="1">
    <source>
        <dbReference type="ARBA" id="ARBA00004604"/>
    </source>
</evidence>
<evidence type="ECO:0000256" key="3">
    <source>
        <dbReference type="ARBA" id="ARBA00022552"/>
    </source>
</evidence>
<dbReference type="HOGENOM" id="CLU_307068_0_0_1"/>
<dbReference type="PANTHER" id="PTHR44215">
    <property type="entry name" value="WD REPEAT-CONTAINING PROTEIN 75"/>
    <property type="match status" value="1"/>
</dbReference>
<evidence type="ECO:0000256" key="4">
    <source>
        <dbReference type="ARBA" id="ARBA00022574"/>
    </source>
</evidence>
<dbReference type="STRING" id="312017.Q24GS4"/>
<dbReference type="InterPro" id="IPR001680">
    <property type="entry name" value="WD40_rpt"/>
</dbReference>
<keyword evidence="4 8" id="KW-0853">WD repeat</keyword>
<feature type="domain" description="WD repeat-containing protein 75 second beta-propeller" evidence="10">
    <location>
        <begin position="364"/>
        <end position="566"/>
    </location>
</feature>
<feature type="region of interest" description="Disordered" evidence="9">
    <location>
        <begin position="146"/>
        <end position="172"/>
    </location>
</feature>
<evidence type="ECO:0000256" key="7">
    <source>
        <dbReference type="ARBA" id="ARBA00023242"/>
    </source>
</evidence>
<feature type="repeat" description="WD" evidence="8">
    <location>
        <begin position="253"/>
        <end position="284"/>
    </location>
</feature>
<dbReference type="EMBL" id="GG662253">
    <property type="protein sequence ID" value="EAS06986.2"/>
    <property type="molecule type" value="Genomic_DNA"/>
</dbReference>
<dbReference type="InterPro" id="IPR057644">
    <property type="entry name" value="Beta-prop_WDR75_2nd"/>
</dbReference>
<dbReference type="Pfam" id="PF23769">
    <property type="entry name" value="Beta-prop_WDR75_2nd"/>
    <property type="match status" value="1"/>
</dbReference>
<protein>
    <submittedName>
        <fullName evidence="11">WD domain, G-beta repeat protein</fullName>
    </submittedName>
</protein>
<dbReference type="OrthoDB" id="4096at2759"/>
<evidence type="ECO:0000256" key="6">
    <source>
        <dbReference type="ARBA" id="ARBA00023163"/>
    </source>
</evidence>
<keyword evidence="6" id="KW-0804">Transcription</keyword>
<organism evidence="11 12">
    <name type="scientific">Tetrahymena thermophila (strain SB210)</name>
    <dbReference type="NCBI Taxonomy" id="312017"/>
    <lineage>
        <taxon>Eukaryota</taxon>
        <taxon>Sar</taxon>
        <taxon>Alveolata</taxon>
        <taxon>Ciliophora</taxon>
        <taxon>Intramacronucleata</taxon>
        <taxon>Oligohymenophorea</taxon>
        <taxon>Hymenostomatida</taxon>
        <taxon>Tetrahymenina</taxon>
        <taxon>Tetrahymenidae</taxon>
        <taxon>Tetrahymena</taxon>
    </lineage>
</organism>
<dbReference type="GO" id="GO:2000234">
    <property type="term" value="P:positive regulation of rRNA processing"/>
    <property type="evidence" value="ECO:0007669"/>
    <property type="project" value="TreeGrafter"/>
</dbReference>
<dbReference type="GO" id="GO:0032040">
    <property type="term" value="C:small-subunit processome"/>
    <property type="evidence" value="ECO:0007669"/>
    <property type="project" value="InterPro"/>
</dbReference>
<evidence type="ECO:0000259" key="10">
    <source>
        <dbReference type="Pfam" id="PF23769"/>
    </source>
</evidence>
<dbReference type="GO" id="GO:0045943">
    <property type="term" value="P:positive regulation of transcription by RNA polymerase I"/>
    <property type="evidence" value="ECO:0007669"/>
    <property type="project" value="InterPro"/>
</dbReference>
<gene>
    <name evidence="11" type="ORF">TTHERM_01222560</name>
</gene>
<evidence type="ECO:0000313" key="12">
    <source>
        <dbReference type="Proteomes" id="UP000009168"/>
    </source>
</evidence>
<dbReference type="SMART" id="SM00320">
    <property type="entry name" value="WD40"/>
    <property type="match status" value="3"/>
</dbReference>
<dbReference type="eggNOG" id="KOG1963">
    <property type="taxonomic scope" value="Eukaryota"/>
</dbReference>
<dbReference type="PANTHER" id="PTHR44215:SF1">
    <property type="entry name" value="WD REPEAT-CONTAINING PROTEIN 75"/>
    <property type="match status" value="1"/>
</dbReference>
<keyword evidence="12" id="KW-1185">Reference proteome</keyword>
<comment type="subcellular location">
    <subcellularLocation>
        <location evidence="1">Nucleus</location>
        <location evidence="1">Nucleolus</location>
    </subcellularLocation>
</comment>
<keyword evidence="2" id="KW-0690">Ribosome biogenesis</keyword>
<dbReference type="KEGG" id="tet:TTHERM_01222560"/>
<feature type="compositionally biased region" description="Acidic residues" evidence="9">
    <location>
        <begin position="799"/>
        <end position="818"/>
    </location>
</feature>
<proteinExistence type="predicted"/>
<dbReference type="PROSITE" id="PS50294">
    <property type="entry name" value="WD_REPEATS_REGION"/>
    <property type="match status" value="1"/>
</dbReference>
<sequence>MSNQHINIKKYGGNLRPLPVQWLEGKEQVAACFGTKLCIFSTKTGYLISEIDANSADIIAYSLNSSKNFDEAYTLDQSGKLVGVDLRTNTVFSEYQFKDKTIVSASFDSSSSKLLYIDQNSSLHSFKISKQTDKLVYDFASLNASSENKQNGTKSSNEQQQQNDQQKSQQNQDESVKQILVITKDEMYALISVGKKLVIVELEDQKVFRVINHPLNITALACSPYTIAVGDEMGKITYYHQAFELSDFTSSSVHWHSLAVKSLAFNQDYSLLFSGGEEGVLLIWHQYEDKKDFYPRLGSEIMTISVSPENDLVGCSLRENSIQFLQVHNFETQFNILGFTNPQAYPQVQCSDDMFCNKIVQNQESHLVCLNSLPGRIQFLSLFEQRKIKDFDVVSRNLTSRSGSYLPDPACVKIVQFDKSWKDMLTVSERNEDQISLSCLKFWQENQNLNYDCNTRIEYAHGAHIYDAICFFSHKSNTHKFVTYGSDNKFKIWKKYTRKAPNSKSGEVKVYEYFWNCEFEGSYKNKKILGVQHYLNEEDKDIIAVLAEDIYLQWNITDNKIEKTINVGIQEVKRFEVNLEQEQIFLMNKNTFKVINTASGQTIIELNMESYKDLSFEKSLNQISLLIVSDKKTSGAITLSTKNFQVVSAYAIPSPLNKISYIQLETRKVLIGLDSGMNFMILDDHFKEEEARKYLKKISESSEFQQEQQQEAEKLQKNEAYKMDAEANQQSFSSKYQTFLNYQYRQDFKLVSEFYNEKSHLIPPSGLVFNQFFDNLMLKNQLKKEDGDIDIFANFGNMEIEDNEQNGHEDSDDEEEENGFNFEKQQNKLAEQENKNNKIDQQQINHVNDKWIKETHKYIENLFNAQYS</sequence>
<dbReference type="Pfam" id="PF23869">
    <property type="entry name" value="Beta-prop_WDR75_1st"/>
    <property type="match status" value="1"/>
</dbReference>
<dbReference type="RefSeq" id="XP_001027228.2">
    <property type="nucleotide sequence ID" value="XM_001027228.2"/>
</dbReference>
<accession>Q24GS4</accession>
<dbReference type="Gene3D" id="2.130.10.10">
    <property type="entry name" value="YVTN repeat-like/Quinoprotein amine dehydrogenase"/>
    <property type="match status" value="1"/>
</dbReference>
<evidence type="ECO:0000256" key="9">
    <source>
        <dbReference type="SAM" id="MobiDB-lite"/>
    </source>
</evidence>
<feature type="compositionally biased region" description="Low complexity" evidence="9">
    <location>
        <begin position="154"/>
        <end position="172"/>
    </location>
</feature>
<evidence type="ECO:0000256" key="8">
    <source>
        <dbReference type="PROSITE-ProRule" id="PRU00221"/>
    </source>
</evidence>
<name>Q24GS4_TETTS</name>
<dbReference type="SUPFAM" id="SSF50978">
    <property type="entry name" value="WD40 repeat-like"/>
    <property type="match status" value="3"/>
</dbReference>
<dbReference type="InParanoid" id="Q24GS4"/>
<dbReference type="AlphaFoldDB" id="Q24GS4"/>
<dbReference type="InterPro" id="IPR015943">
    <property type="entry name" value="WD40/YVTN_repeat-like_dom_sf"/>
</dbReference>
<dbReference type="Proteomes" id="UP000009168">
    <property type="component" value="Unassembled WGS sequence"/>
</dbReference>
<dbReference type="PROSITE" id="PS50082">
    <property type="entry name" value="WD_REPEATS_2"/>
    <property type="match status" value="1"/>
</dbReference>
<dbReference type="InterPro" id="IPR036322">
    <property type="entry name" value="WD40_repeat_dom_sf"/>
</dbReference>
<evidence type="ECO:0000313" key="11">
    <source>
        <dbReference type="EMBL" id="EAS06986.2"/>
    </source>
</evidence>
<keyword evidence="7" id="KW-0539">Nucleus</keyword>
<dbReference type="InterPro" id="IPR053826">
    <property type="entry name" value="WDR75"/>
</dbReference>
<keyword evidence="3" id="KW-0698">rRNA processing</keyword>
<keyword evidence="5" id="KW-0677">Repeat</keyword>
<feature type="region of interest" description="Disordered" evidence="9">
    <location>
        <begin position="798"/>
        <end position="842"/>
    </location>
</feature>
<evidence type="ECO:0000256" key="5">
    <source>
        <dbReference type="ARBA" id="ARBA00022737"/>
    </source>
</evidence>
<dbReference type="GO" id="GO:0006364">
    <property type="term" value="P:rRNA processing"/>
    <property type="evidence" value="ECO:0007669"/>
    <property type="project" value="UniProtKB-KW"/>
</dbReference>
<dbReference type="GO" id="GO:0003723">
    <property type="term" value="F:RNA binding"/>
    <property type="evidence" value="ECO:0007669"/>
    <property type="project" value="InterPro"/>
</dbReference>